<evidence type="ECO:0000313" key="8">
    <source>
        <dbReference type="EMBL" id="TSA83801.1"/>
    </source>
</evidence>
<gene>
    <name evidence="8" type="ORF">FNE76_05025</name>
</gene>
<comment type="subcellular location">
    <subcellularLocation>
        <location evidence="1">Cell outer membrane</location>
        <topology evidence="1">Lipid-anchor</topology>
    </subcellularLocation>
</comment>
<evidence type="ECO:0000256" key="6">
    <source>
        <dbReference type="ARBA" id="ARBA00030949"/>
    </source>
</evidence>
<proteinExistence type="predicted"/>
<evidence type="ECO:0000313" key="9">
    <source>
        <dbReference type="Proteomes" id="UP000319322"/>
    </source>
</evidence>
<evidence type="ECO:0000256" key="1">
    <source>
        <dbReference type="ARBA" id="ARBA00004459"/>
    </source>
</evidence>
<accession>A0A553UUV0</accession>
<comment type="caution">
    <text evidence="8">The sequence shown here is derived from an EMBL/GenBank/DDBJ whole genome shotgun (WGS) entry which is preliminary data.</text>
</comment>
<evidence type="ECO:0000256" key="5">
    <source>
        <dbReference type="ARBA" id="ARBA00023288"/>
    </source>
</evidence>
<dbReference type="SUPFAM" id="SSF159594">
    <property type="entry name" value="XCC0632-like"/>
    <property type="match status" value="1"/>
</dbReference>
<dbReference type="Gene3D" id="3.30.160.180">
    <property type="entry name" value="Putative neuraminyllactose-binding hemagglutinin homolog like domain"/>
    <property type="match status" value="1"/>
</dbReference>
<keyword evidence="5" id="KW-0449">Lipoprotein</keyword>
<reference evidence="8" key="1">
    <citation type="submission" date="2019-07" db="EMBL/GenBank/DDBJ databases">
        <title>Helicobacter labacensis sp. nov., Helicobacter mehlei sp. nov. and Helicobacter vulpis sp. nov., isolated from gastric mucosa of red fox (Vulpis vulpis).</title>
        <authorList>
            <person name="Kusar D."/>
            <person name="Gruntar I."/>
            <person name="Pate M."/>
            <person name="Zajc U."/>
            <person name="Ocepek M."/>
        </authorList>
    </citation>
    <scope>NUCLEOTIDE SEQUENCE [LARGE SCALE GENOMIC DNA]</scope>
    <source>
        <strain evidence="8">L8b</strain>
    </source>
</reference>
<dbReference type="EMBL" id="VKGC01000010">
    <property type="protein sequence ID" value="TSA83801.1"/>
    <property type="molecule type" value="Genomic_DNA"/>
</dbReference>
<dbReference type="InterPro" id="IPR007876">
    <property type="entry name" value="NeuraminylLac-bd_hemagglutn"/>
</dbReference>
<dbReference type="Proteomes" id="UP000319322">
    <property type="component" value="Unassembled WGS sequence"/>
</dbReference>
<reference evidence="8" key="2">
    <citation type="submission" date="2019-07" db="EMBL/GenBank/DDBJ databases">
        <authorList>
            <person name="Papic B."/>
        </authorList>
    </citation>
    <scope>NUCLEOTIDE SEQUENCE [LARGE SCALE GENOMIC DNA]</scope>
    <source>
        <strain evidence="8">L8b</strain>
    </source>
</reference>
<keyword evidence="9" id="KW-1185">Reference proteome</keyword>
<dbReference type="AlphaFoldDB" id="A0A553UUV0"/>
<keyword evidence="4" id="KW-0998">Cell outer membrane</keyword>
<dbReference type="OrthoDB" id="5328606at2"/>
<protein>
    <recommendedName>
        <fullName evidence="2">Neuraminyllactose-binding hemagglutinin</fullName>
    </recommendedName>
    <alternativeName>
        <fullName evidence="7">Flagellar sheath adhesin</fullName>
    </alternativeName>
    <alternativeName>
        <fullName evidence="6">N-acetylneuraminyllactose-binding fibrillar hemagglutinin receptor-binding subunit</fullName>
    </alternativeName>
</protein>
<dbReference type="Pfam" id="PF05211">
    <property type="entry name" value="NLBH"/>
    <property type="match status" value="1"/>
</dbReference>
<evidence type="ECO:0000256" key="3">
    <source>
        <dbReference type="ARBA" id="ARBA00023136"/>
    </source>
</evidence>
<name>A0A553UUV0_9HELI</name>
<evidence type="ECO:0000256" key="2">
    <source>
        <dbReference type="ARBA" id="ARBA00015547"/>
    </source>
</evidence>
<sequence length="238" mass="26823">MPYPLLAFVLALVFYGCKHAPAPSSEVTFSYYEESEKQQPKNHLLILLAPMEISFSSNVPESMQKEFKTSMLDQIQSILEKRGFSVELVDSKPTPKQANEGYVVVRITGAIDVLEELDMSIFKKKDSGISKRNKNLSMGFLELRLLEPKSQKVLQMSALELPGYQIKTDVTIQQQRTTGGGFMPTSVVTPVHGNGFDSHVYQILLQIYTQGVSKISHELTLHKLEQEKYLIQKAKQTP</sequence>
<dbReference type="InterPro" id="IPR038531">
    <property type="entry name" value="NeuraminylLac-bd_hemagglutn_sf"/>
</dbReference>
<evidence type="ECO:0000256" key="4">
    <source>
        <dbReference type="ARBA" id="ARBA00023237"/>
    </source>
</evidence>
<evidence type="ECO:0000256" key="7">
    <source>
        <dbReference type="ARBA" id="ARBA00032680"/>
    </source>
</evidence>
<organism evidence="8 9">
    <name type="scientific">Helicobacter mehlei</name>
    <dbReference type="NCBI Taxonomy" id="2316080"/>
    <lineage>
        <taxon>Bacteria</taxon>
        <taxon>Pseudomonadati</taxon>
        <taxon>Campylobacterota</taxon>
        <taxon>Epsilonproteobacteria</taxon>
        <taxon>Campylobacterales</taxon>
        <taxon>Helicobacteraceae</taxon>
        <taxon>Helicobacter</taxon>
    </lineage>
</organism>
<dbReference type="RefSeq" id="WP_120947465.1">
    <property type="nucleotide sequence ID" value="NZ_QXQP01000002.1"/>
</dbReference>
<keyword evidence="3" id="KW-0472">Membrane</keyword>
<dbReference type="GO" id="GO:0009279">
    <property type="term" value="C:cell outer membrane"/>
    <property type="evidence" value="ECO:0007669"/>
    <property type="project" value="UniProtKB-SubCell"/>
</dbReference>